<dbReference type="InParanoid" id="E3MFV5"/>
<dbReference type="HOGENOM" id="CLU_2063678_0_0_1"/>
<dbReference type="InterPro" id="IPR036638">
    <property type="entry name" value="HLH_DNA-bd_sf"/>
</dbReference>
<accession>E3MFV5</accession>
<protein>
    <recommendedName>
        <fullName evidence="1">BHLH domain-containing protein</fullName>
    </recommendedName>
</protein>
<organism evidence="3">
    <name type="scientific">Caenorhabditis remanei</name>
    <name type="common">Caenorhabditis vulgaris</name>
    <dbReference type="NCBI Taxonomy" id="31234"/>
    <lineage>
        <taxon>Eukaryota</taxon>
        <taxon>Metazoa</taxon>
        <taxon>Ecdysozoa</taxon>
        <taxon>Nematoda</taxon>
        <taxon>Chromadorea</taxon>
        <taxon>Rhabditida</taxon>
        <taxon>Rhabditina</taxon>
        <taxon>Rhabditomorpha</taxon>
        <taxon>Rhabditoidea</taxon>
        <taxon>Rhabditidae</taxon>
        <taxon>Peloderinae</taxon>
        <taxon>Caenorhabditis</taxon>
    </lineage>
</organism>
<dbReference type="KEGG" id="crq:GCK72_008323"/>
<evidence type="ECO:0000313" key="3">
    <source>
        <dbReference type="Proteomes" id="UP000008281"/>
    </source>
</evidence>
<dbReference type="EMBL" id="DS268442">
    <property type="protein sequence ID" value="EFP01205.1"/>
    <property type="molecule type" value="Genomic_DNA"/>
</dbReference>
<dbReference type="InterPro" id="IPR011598">
    <property type="entry name" value="bHLH_dom"/>
</dbReference>
<dbReference type="SUPFAM" id="SSF47459">
    <property type="entry name" value="HLH, helix-loop-helix DNA-binding domain"/>
    <property type="match status" value="1"/>
</dbReference>
<dbReference type="Gene3D" id="4.10.280.10">
    <property type="entry name" value="Helix-loop-helix DNA-binding domain"/>
    <property type="match status" value="1"/>
</dbReference>
<evidence type="ECO:0000259" key="1">
    <source>
        <dbReference type="PROSITE" id="PS50888"/>
    </source>
</evidence>
<dbReference type="GO" id="GO:0046983">
    <property type="term" value="F:protein dimerization activity"/>
    <property type="evidence" value="ECO:0007669"/>
    <property type="project" value="InterPro"/>
</dbReference>
<name>E3MFV5_CAERE</name>
<dbReference type="RefSeq" id="XP_003104931.2">
    <property type="nucleotide sequence ID" value="XM_003104883.2"/>
</dbReference>
<proteinExistence type="predicted"/>
<dbReference type="Pfam" id="PF00010">
    <property type="entry name" value="HLH"/>
    <property type="match status" value="1"/>
</dbReference>
<gene>
    <name evidence="2" type="ORF">CRE_24481</name>
</gene>
<dbReference type="PROSITE" id="PS50888">
    <property type="entry name" value="BHLH"/>
    <property type="match status" value="1"/>
</dbReference>
<dbReference type="GeneID" id="9809727"/>
<dbReference type="CTD" id="9809727"/>
<keyword evidence="3" id="KW-1185">Reference proteome</keyword>
<reference evidence="2" key="1">
    <citation type="submission" date="2007-07" db="EMBL/GenBank/DDBJ databases">
        <title>PCAP assembly of the Caenorhabditis remanei genome.</title>
        <authorList>
            <consortium name="The Caenorhabditis remanei Sequencing Consortium"/>
            <person name="Wilson R.K."/>
        </authorList>
    </citation>
    <scope>NUCLEOTIDE SEQUENCE [LARGE SCALE GENOMIC DNA]</scope>
    <source>
        <strain evidence="2">PB4641</strain>
    </source>
</reference>
<evidence type="ECO:0000313" key="2">
    <source>
        <dbReference type="EMBL" id="EFP01205.1"/>
    </source>
</evidence>
<dbReference type="Proteomes" id="UP000008281">
    <property type="component" value="Unassembled WGS sequence"/>
</dbReference>
<dbReference type="AlphaFoldDB" id="E3MFV5"/>
<feature type="domain" description="BHLH" evidence="1">
    <location>
        <begin position="32"/>
        <end position="84"/>
    </location>
</feature>
<sequence>MSTTPPESEIAVQETQAVQLEHDPHLPDVNQRNRFKKNQRDILRRREMSMLFDRLAYLLPWGQDYRYKSKAMILTKAIEVLSGNAAEDEQEKIGEEPAAAGRQLVFRNMYTPPQEEKQG</sequence>